<evidence type="ECO:0000256" key="1">
    <source>
        <dbReference type="SAM" id="Coils"/>
    </source>
</evidence>
<keyword evidence="1" id="KW-0175">Coiled coil</keyword>
<evidence type="ECO:0000313" key="3">
    <source>
        <dbReference type="EMBL" id="CAB4215350.1"/>
    </source>
</evidence>
<dbReference type="EMBL" id="LR797067">
    <property type="protein sequence ID" value="CAB4184456.1"/>
    <property type="molecule type" value="Genomic_DNA"/>
</dbReference>
<sequence length="97" mass="10825">MSTDPLAFVGLAVALLAGLSWIIRAQISMSKQFTPNGGSSLRDAVNRLEKDAQEMRADVKELRNRADESQERIINSVGKVHARLDEHVRDHLTSKEK</sequence>
<name>A0A6J5QPD6_9CAUD</name>
<feature type="coiled-coil region" evidence="1">
    <location>
        <begin position="38"/>
        <end position="72"/>
    </location>
</feature>
<dbReference type="EMBL" id="LR797421">
    <property type="protein sequence ID" value="CAB4215350.1"/>
    <property type="molecule type" value="Genomic_DNA"/>
</dbReference>
<evidence type="ECO:0008006" key="4">
    <source>
        <dbReference type="Google" id="ProtNLM"/>
    </source>
</evidence>
<accession>A0A6J5QPD6</accession>
<evidence type="ECO:0000313" key="2">
    <source>
        <dbReference type="EMBL" id="CAB4184456.1"/>
    </source>
</evidence>
<gene>
    <name evidence="2" type="ORF">UFOVP1121_20</name>
    <name evidence="3" type="ORF">UFOVP1482_19</name>
</gene>
<organism evidence="2">
    <name type="scientific">uncultured Caudovirales phage</name>
    <dbReference type="NCBI Taxonomy" id="2100421"/>
    <lineage>
        <taxon>Viruses</taxon>
        <taxon>Duplodnaviria</taxon>
        <taxon>Heunggongvirae</taxon>
        <taxon>Uroviricota</taxon>
        <taxon>Caudoviricetes</taxon>
        <taxon>Peduoviridae</taxon>
        <taxon>Maltschvirus</taxon>
        <taxon>Maltschvirus maltsch</taxon>
    </lineage>
</organism>
<protein>
    <recommendedName>
        <fullName evidence="4">DUF2746 domain-containing protein</fullName>
    </recommendedName>
</protein>
<reference evidence="2" key="1">
    <citation type="submission" date="2020-05" db="EMBL/GenBank/DDBJ databases">
        <authorList>
            <person name="Chiriac C."/>
            <person name="Salcher M."/>
            <person name="Ghai R."/>
            <person name="Kavagutti S V."/>
        </authorList>
    </citation>
    <scope>NUCLEOTIDE SEQUENCE</scope>
</reference>
<proteinExistence type="predicted"/>